<evidence type="ECO:0000313" key="6">
    <source>
        <dbReference type="Proteomes" id="UP000298327"/>
    </source>
</evidence>
<dbReference type="PRINTS" id="PR00080">
    <property type="entry name" value="SDRFAMILY"/>
</dbReference>
<organism evidence="5 6">
    <name type="scientific">Dentipellis fragilis</name>
    <dbReference type="NCBI Taxonomy" id="205917"/>
    <lineage>
        <taxon>Eukaryota</taxon>
        <taxon>Fungi</taxon>
        <taxon>Dikarya</taxon>
        <taxon>Basidiomycota</taxon>
        <taxon>Agaricomycotina</taxon>
        <taxon>Agaricomycetes</taxon>
        <taxon>Russulales</taxon>
        <taxon>Hericiaceae</taxon>
        <taxon>Dentipellis</taxon>
    </lineage>
</organism>
<dbReference type="InterPro" id="IPR020904">
    <property type="entry name" value="Sc_DH/Rdtase_CS"/>
</dbReference>
<protein>
    <submittedName>
        <fullName evidence="5">Uncharacterized protein</fullName>
    </submittedName>
</protein>
<dbReference type="EMBL" id="SEOQ01000078">
    <property type="protein sequence ID" value="TFY70868.1"/>
    <property type="molecule type" value="Genomic_DNA"/>
</dbReference>
<dbReference type="STRING" id="205917.A0A4Y9ZAM9"/>
<dbReference type="SUPFAM" id="SSF51735">
    <property type="entry name" value="NAD(P)-binding Rossmann-fold domains"/>
    <property type="match status" value="1"/>
</dbReference>
<dbReference type="FunFam" id="3.40.50.720:FF:000084">
    <property type="entry name" value="Short-chain dehydrogenase reductase"/>
    <property type="match status" value="1"/>
</dbReference>
<dbReference type="PANTHER" id="PTHR24321:SF8">
    <property type="entry name" value="ESTRADIOL 17-BETA-DEHYDROGENASE 8-RELATED"/>
    <property type="match status" value="1"/>
</dbReference>
<dbReference type="GO" id="GO:0016491">
    <property type="term" value="F:oxidoreductase activity"/>
    <property type="evidence" value="ECO:0007669"/>
    <property type="project" value="UniProtKB-KW"/>
</dbReference>
<keyword evidence="2" id="KW-0521">NADP</keyword>
<sequence>MSESTYTRVAIVTGASQGIGQGIALRLADDGLDVAINDIGLKREAVDKVVAEIQAKGRRAIAVLADVSSEDEVKRTVEETVQKLGRLDVMIANAGVVHGGVGSPSATVSELSLQNWKNMMAVDVEGVMLCYKYASLQMIKQGQGGRIIGASSVCGKRGFATLGPYCAAKFAVRGLTQCAALELAEHNITVNAYAPGVIDTPFIHGLSDGIQQVKEGLGISHAKTGYPDDIAHLVSYLVSPQAHYITGQAVSIDGGLRMD</sequence>
<accession>A0A4Y9ZAM9</accession>
<evidence type="ECO:0000313" key="5">
    <source>
        <dbReference type="EMBL" id="TFY70868.1"/>
    </source>
</evidence>
<reference evidence="5 6" key="1">
    <citation type="submission" date="2019-02" db="EMBL/GenBank/DDBJ databases">
        <title>Genome sequencing of the rare red list fungi Dentipellis fragilis.</title>
        <authorList>
            <person name="Buettner E."/>
            <person name="Kellner H."/>
        </authorList>
    </citation>
    <scope>NUCLEOTIDE SEQUENCE [LARGE SCALE GENOMIC DNA]</scope>
    <source>
        <strain evidence="5 6">DSM 105465</strain>
    </source>
</reference>
<comment type="caution">
    <text evidence="5">The sequence shown here is derived from an EMBL/GenBank/DDBJ whole genome shotgun (WGS) entry which is preliminary data.</text>
</comment>
<dbReference type="Pfam" id="PF00106">
    <property type="entry name" value="adh_short"/>
    <property type="match status" value="1"/>
</dbReference>
<dbReference type="AlphaFoldDB" id="A0A4Y9ZAM9"/>
<evidence type="ECO:0000256" key="4">
    <source>
        <dbReference type="RuleBase" id="RU000363"/>
    </source>
</evidence>
<proteinExistence type="inferred from homology"/>
<dbReference type="PROSITE" id="PS00061">
    <property type="entry name" value="ADH_SHORT"/>
    <property type="match status" value="1"/>
</dbReference>
<dbReference type="InterPro" id="IPR036291">
    <property type="entry name" value="NAD(P)-bd_dom_sf"/>
</dbReference>
<evidence type="ECO:0000256" key="3">
    <source>
        <dbReference type="ARBA" id="ARBA00023002"/>
    </source>
</evidence>
<dbReference type="OrthoDB" id="498125at2759"/>
<dbReference type="InterPro" id="IPR002347">
    <property type="entry name" value="SDR_fam"/>
</dbReference>
<comment type="similarity">
    <text evidence="1 4">Belongs to the short-chain dehydrogenases/reductases (SDR) family.</text>
</comment>
<evidence type="ECO:0000256" key="2">
    <source>
        <dbReference type="ARBA" id="ARBA00022857"/>
    </source>
</evidence>
<gene>
    <name evidence="5" type="ORF">EVG20_g2130</name>
</gene>
<dbReference type="PANTHER" id="PTHR24321">
    <property type="entry name" value="DEHYDROGENASES, SHORT CHAIN"/>
    <property type="match status" value="1"/>
</dbReference>
<dbReference type="Proteomes" id="UP000298327">
    <property type="component" value="Unassembled WGS sequence"/>
</dbReference>
<dbReference type="Gene3D" id="3.40.50.720">
    <property type="entry name" value="NAD(P)-binding Rossmann-like Domain"/>
    <property type="match status" value="1"/>
</dbReference>
<keyword evidence="6" id="KW-1185">Reference proteome</keyword>
<dbReference type="PRINTS" id="PR00081">
    <property type="entry name" value="GDHRDH"/>
</dbReference>
<keyword evidence="3" id="KW-0560">Oxidoreductase</keyword>
<evidence type="ECO:0000256" key="1">
    <source>
        <dbReference type="ARBA" id="ARBA00006484"/>
    </source>
</evidence>
<name>A0A4Y9ZAM9_9AGAM</name>